<dbReference type="EMBL" id="JAUSYA010000001">
    <property type="protein sequence ID" value="MDQ0685752.1"/>
    <property type="molecule type" value="Genomic_DNA"/>
</dbReference>
<sequence>MSGKNGGFGGKNRGPRVRAGKGTAGGRDAVYNRGDNAHFNFASPARDILFGVTLLVVIAGGLTMLWLSGNSDADHRDDAAPVSPTTARAEPRRTPSAGPSTGPPSLAPVRPSRTSAPPSPTPAPAALSGEDESAPLPDCRAVGEGGVALTPSELQVRDTGELSARVNCETKAGEHLYYMVRIDNIMNPGMQAKTGFYLKGELFAKNVPEQIDVDLRHAETGSIRYGFVQLLRDDEYARLKKESEANEGVIAALPRSSVTVSGEARVTRSS</sequence>
<protein>
    <submittedName>
        <fullName evidence="3">Uncharacterized protein</fullName>
    </submittedName>
</protein>
<keyword evidence="2" id="KW-0812">Transmembrane</keyword>
<evidence type="ECO:0000256" key="2">
    <source>
        <dbReference type="SAM" id="Phobius"/>
    </source>
</evidence>
<feature type="region of interest" description="Disordered" evidence="1">
    <location>
        <begin position="71"/>
        <end position="138"/>
    </location>
</feature>
<dbReference type="Proteomes" id="UP001243364">
    <property type="component" value="Unassembled WGS sequence"/>
</dbReference>
<proteinExistence type="predicted"/>
<evidence type="ECO:0000256" key="1">
    <source>
        <dbReference type="SAM" id="MobiDB-lite"/>
    </source>
</evidence>
<keyword evidence="4" id="KW-1185">Reference proteome</keyword>
<name>A0ABU0Q532_STRAH</name>
<keyword evidence="2" id="KW-0472">Membrane</keyword>
<feature type="compositionally biased region" description="Gly residues" evidence="1">
    <location>
        <begin position="1"/>
        <end position="12"/>
    </location>
</feature>
<evidence type="ECO:0000313" key="3">
    <source>
        <dbReference type="EMBL" id="MDQ0685752.1"/>
    </source>
</evidence>
<feature type="compositionally biased region" description="Low complexity" evidence="1">
    <location>
        <begin position="107"/>
        <end position="116"/>
    </location>
</feature>
<feature type="transmembrane region" description="Helical" evidence="2">
    <location>
        <begin position="48"/>
        <end position="67"/>
    </location>
</feature>
<accession>A0ABU0Q532</accession>
<gene>
    <name evidence="3" type="ORF">QFZ56_004715</name>
</gene>
<feature type="region of interest" description="Disordered" evidence="1">
    <location>
        <begin position="1"/>
        <end position="30"/>
    </location>
</feature>
<comment type="caution">
    <text evidence="3">The sequence shown here is derived from an EMBL/GenBank/DDBJ whole genome shotgun (WGS) entry which is preliminary data.</text>
</comment>
<reference evidence="3 4" key="1">
    <citation type="submission" date="2023-07" db="EMBL/GenBank/DDBJ databases">
        <title>Comparative genomics of wheat-associated soil bacteria to identify genetic determinants of phenazine resistance.</title>
        <authorList>
            <person name="Mouncey N."/>
        </authorList>
    </citation>
    <scope>NUCLEOTIDE SEQUENCE [LARGE SCALE GENOMIC DNA]</scope>
    <source>
        <strain evidence="3 4">W4I19-2</strain>
    </source>
</reference>
<organism evidence="3 4">
    <name type="scientific">Streptomyces achromogenes</name>
    <dbReference type="NCBI Taxonomy" id="67255"/>
    <lineage>
        <taxon>Bacteria</taxon>
        <taxon>Bacillati</taxon>
        <taxon>Actinomycetota</taxon>
        <taxon>Actinomycetes</taxon>
        <taxon>Kitasatosporales</taxon>
        <taxon>Streptomycetaceae</taxon>
        <taxon>Streptomyces</taxon>
    </lineage>
</organism>
<evidence type="ECO:0000313" key="4">
    <source>
        <dbReference type="Proteomes" id="UP001243364"/>
    </source>
</evidence>
<dbReference type="RefSeq" id="WP_307045328.1">
    <property type="nucleotide sequence ID" value="NZ_JAUSYA010000001.1"/>
</dbReference>
<keyword evidence="2" id="KW-1133">Transmembrane helix</keyword>